<dbReference type="InterPro" id="IPR005135">
    <property type="entry name" value="Endo/exonuclease/phosphatase"/>
</dbReference>
<dbReference type="CDD" id="cd01650">
    <property type="entry name" value="RT_nLTR_like"/>
    <property type="match status" value="1"/>
</dbReference>
<reference evidence="2" key="2">
    <citation type="submission" date="2025-09" db="UniProtKB">
        <authorList>
            <consortium name="Ensembl"/>
        </authorList>
    </citation>
    <scope>IDENTIFICATION</scope>
</reference>
<reference evidence="2" key="1">
    <citation type="submission" date="2025-08" db="UniProtKB">
        <authorList>
            <consortium name="Ensembl"/>
        </authorList>
    </citation>
    <scope>IDENTIFICATION</scope>
</reference>
<sequence>MVFKIVSLNVKGLNVPYKRHSLYADLRHQPPDVVCLQETHFKTSAHPKLYLPHYSYHFHATAPVKARGVSILIHQNVVFNLHRVITDPNGRYLFLICDINRAPYTIANFYCPNTGQLTFLRTAMVKLLEVSSGRLVICGDFNQSLDLPPRSTRVQRSAARNFAALLAEFQLFDIWRILHPDDCDYSFYSGAHKTYSRIDYFFVTADLLNLVSDCKLGSMSWSDHAPLTLELPDSRAPTGRSPWYLNESLMSRPEVVEDVQRTLENYFKENTTPDVNPLTIWQAHKTVVRGVLIKWGTYIKKQNSSHRLTLLHQIHQATTLHKKQTDPTTRSTLVGLQLQLTEMDKRDYVWAARRLRTKMYLYNNKTSRIMANRLRKKVAKSKIDHLTAADGSARYHPQQIADSFAEYYSTLYNLKHETTLPQPNVSEIFPFLQRLHLPSLPDTYLPNLISSPSLTELTLALSSIKCNKAPGPDGFTAAYYKSFSARLNAPLLCALTHVFKSGTATTDWLSAIIVTIPKTSPPADQCAKYRPISLINVDAKLYAKILVTRLVNVMPLVIADDQVGFITSRQGPDNTIKAIALMDHAMRSNTPTLMLSLDAEKAFDRLHWVFLEHTLLKFNFPREFIGAILALYSFPNARVLTAGFQSSGISITNGTRQGCPLSPILYALEPLAQAIRQADEVEGLMVGPSAYKLSLFADDILLTLTNPLTSLPALHSILETYGKLSYHKINVHKTQALP</sequence>
<proteinExistence type="predicted"/>
<evidence type="ECO:0000313" key="2">
    <source>
        <dbReference type="Ensembl" id="ENSLLEP00000012472.1"/>
    </source>
</evidence>
<dbReference type="SUPFAM" id="SSF56219">
    <property type="entry name" value="DNase I-like"/>
    <property type="match status" value="1"/>
</dbReference>
<dbReference type="OrthoDB" id="9908259at2759"/>
<evidence type="ECO:0000259" key="1">
    <source>
        <dbReference type="PROSITE" id="PS50878"/>
    </source>
</evidence>
<evidence type="ECO:0000313" key="3">
    <source>
        <dbReference type="Proteomes" id="UP000694569"/>
    </source>
</evidence>
<protein>
    <recommendedName>
        <fullName evidence="1">Reverse transcriptase domain-containing protein</fullName>
    </recommendedName>
</protein>
<dbReference type="PANTHER" id="PTHR19446">
    <property type="entry name" value="REVERSE TRANSCRIPTASES"/>
    <property type="match status" value="1"/>
</dbReference>
<dbReference type="CDD" id="cd09076">
    <property type="entry name" value="L1-EN"/>
    <property type="match status" value="1"/>
</dbReference>
<name>A0A8C5MC04_9ANUR</name>
<organism evidence="2 3">
    <name type="scientific">Leptobrachium leishanense</name>
    <name type="common">Leishan spiny toad</name>
    <dbReference type="NCBI Taxonomy" id="445787"/>
    <lineage>
        <taxon>Eukaryota</taxon>
        <taxon>Metazoa</taxon>
        <taxon>Chordata</taxon>
        <taxon>Craniata</taxon>
        <taxon>Vertebrata</taxon>
        <taxon>Euteleostomi</taxon>
        <taxon>Amphibia</taxon>
        <taxon>Batrachia</taxon>
        <taxon>Anura</taxon>
        <taxon>Pelobatoidea</taxon>
        <taxon>Megophryidae</taxon>
        <taxon>Leptobrachium</taxon>
    </lineage>
</organism>
<keyword evidence="3" id="KW-1185">Reference proteome</keyword>
<feature type="domain" description="Reverse transcriptase" evidence="1">
    <location>
        <begin position="497"/>
        <end position="738"/>
    </location>
</feature>
<dbReference type="GO" id="GO:0003824">
    <property type="term" value="F:catalytic activity"/>
    <property type="evidence" value="ECO:0007669"/>
    <property type="project" value="InterPro"/>
</dbReference>
<accession>A0A8C5MC04</accession>
<dbReference type="Proteomes" id="UP000694569">
    <property type="component" value="Unplaced"/>
</dbReference>
<dbReference type="InterPro" id="IPR043502">
    <property type="entry name" value="DNA/RNA_pol_sf"/>
</dbReference>
<dbReference type="SUPFAM" id="SSF56672">
    <property type="entry name" value="DNA/RNA polymerases"/>
    <property type="match status" value="1"/>
</dbReference>
<dbReference type="InterPro" id="IPR000477">
    <property type="entry name" value="RT_dom"/>
</dbReference>
<dbReference type="InterPro" id="IPR036691">
    <property type="entry name" value="Endo/exonu/phosph_ase_sf"/>
</dbReference>
<dbReference type="PROSITE" id="PS50878">
    <property type="entry name" value="RT_POL"/>
    <property type="match status" value="1"/>
</dbReference>
<dbReference type="Gene3D" id="3.60.10.10">
    <property type="entry name" value="Endonuclease/exonuclease/phosphatase"/>
    <property type="match status" value="1"/>
</dbReference>
<dbReference type="Pfam" id="PF00078">
    <property type="entry name" value="RVT_1"/>
    <property type="match status" value="1"/>
</dbReference>
<dbReference type="Pfam" id="PF03372">
    <property type="entry name" value="Exo_endo_phos"/>
    <property type="match status" value="1"/>
</dbReference>
<dbReference type="AlphaFoldDB" id="A0A8C5MC04"/>
<dbReference type="Ensembl" id="ENSLLET00000012960.1">
    <property type="protein sequence ID" value="ENSLLEP00000012472.1"/>
    <property type="gene ID" value="ENSLLEG00000007913.1"/>
</dbReference>
<dbReference type="GeneTree" id="ENSGT00940000163630"/>